<evidence type="ECO:0000259" key="2">
    <source>
        <dbReference type="PROSITE" id="PS51294"/>
    </source>
</evidence>
<dbReference type="EMBL" id="KK100853">
    <property type="protein sequence ID" value="KIZ03425.1"/>
    <property type="molecule type" value="Genomic_DNA"/>
</dbReference>
<proteinExistence type="predicted"/>
<organism evidence="3 4">
    <name type="scientific">Monoraphidium neglectum</name>
    <dbReference type="NCBI Taxonomy" id="145388"/>
    <lineage>
        <taxon>Eukaryota</taxon>
        <taxon>Viridiplantae</taxon>
        <taxon>Chlorophyta</taxon>
        <taxon>core chlorophytes</taxon>
        <taxon>Chlorophyceae</taxon>
        <taxon>CS clade</taxon>
        <taxon>Sphaeropleales</taxon>
        <taxon>Selenastraceae</taxon>
        <taxon>Monoraphidium</taxon>
    </lineage>
</organism>
<dbReference type="AlphaFoldDB" id="A0A0D2MKE0"/>
<dbReference type="PROSITE" id="PS50090">
    <property type="entry name" value="MYB_LIKE"/>
    <property type="match status" value="1"/>
</dbReference>
<dbReference type="RefSeq" id="XP_013902444.1">
    <property type="nucleotide sequence ID" value="XM_014046990.1"/>
</dbReference>
<evidence type="ECO:0000313" key="4">
    <source>
        <dbReference type="Proteomes" id="UP000054498"/>
    </source>
</evidence>
<gene>
    <name evidence="3" type="ORF">MNEG_4532</name>
</gene>
<dbReference type="InterPro" id="IPR009057">
    <property type="entry name" value="Homeodomain-like_sf"/>
</dbReference>
<dbReference type="KEGG" id="mng:MNEG_4532"/>
<evidence type="ECO:0000313" key="3">
    <source>
        <dbReference type="EMBL" id="KIZ03425.1"/>
    </source>
</evidence>
<protein>
    <submittedName>
        <fullName evidence="3">Uncharacterized protein</fullName>
    </submittedName>
</protein>
<dbReference type="SMART" id="SM00717">
    <property type="entry name" value="SANT"/>
    <property type="match status" value="1"/>
</dbReference>
<dbReference type="InterPro" id="IPR017930">
    <property type="entry name" value="Myb_dom"/>
</dbReference>
<evidence type="ECO:0000259" key="1">
    <source>
        <dbReference type="PROSITE" id="PS50090"/>
    </source>
</evidence>
<accession>A0A0D2MKE0</accession>
<dbReference type="InterPro" id="IPR001005">
    <property type="entry name" value="SANT/Myb"/>
</dbReference>
<dbReference type="SUPFAM" id="SSF46689">
    <property type="entry name" value="Homeodomain-like"/>
    <property type="match status" value="1"/>
</dbReference>
<dbReference type="Gene3D" id="1.10.10.60">
    <property type="entry name" value="Homeodomain-like"/>
    <property type="match status" value="1"/>
</dbReference>
<dbReference type="CDD" id="cd11660">
    <property type="entry name" value="SANT_TRF"/>
    <property type="match status" value="1"/>
</dbReference>
<dbReference type="GeneID" id="25737409"/>
<dbReference type="PROSITE" id="PS51294">
    <property type="entry name" value="HTH_MYB"/>
    <property type="match status" value="1"/>
</dbReference>
<dbReference type="Proteomes" id="UP000054498">
    <property type="component" value="Unassembled WGS sequence"/>
</dbReference>
<keyword evidence="4" id="KW-1185">Reference proteome</keyword>
<feature type="domain" description="HTH myb-type" evidence="2">
    <location>
        <begin position="255"/>
        <end position="308"/>
    </location>
</feature>
<name>A0A0D2MKE0_9CHLO</name>
<feature type="domain" description="Myb-like" evidence="1">
    <location>
        <begin position="251"/>
        <end position="304"/>
    </location>
</feature>
<dbReference type="Pfam" id="PF00249">
    <property type="entry name" value="Myb_DNA-binding"/>
    <property type="match status" value="1"/>
</dbReference>
<dbReference type="OrthoDB" id="608866at2759"/>
<sequence>MAGLPLADPEQQVLDPSVLAAASVVDMHDTNGAAIAIDPGVLSAIVATGTLGCDSFIGPDGQHIQVVGEEELQQHLAQLAATGVYAVDGSDLVAPLQQQLAAHERAQMEGIRRGDTQALQSAKRAGTLITVNFTLELPPELEDLDLGDRSGIIEAPQSSDVAQLKRLFMYNAHNKLLPGLQMLITEDGCEMLDMDEEGNPVPISACGVTNGSKITLRIVFPDDLDTLPLVDEAIVSSAYSAGTLVQHMQGRQPGRKTRWTQEQIEALIEGVERHGLSAWRTIVQDVRLAGKNNMQCKDKFRNLCLTIIQGRPERGLTLDWRLKDRVRQLIEQENIKF</sequence>
<reference evidence="3 4" key="1">
    <citation type="journal article" date="2013" name="BMC Genomics">
        <title>Reconstruction of the lipid metabolism for the microalga Monoraphidium neglectum from its genome sequence reveals characteristics suitable for biofuel production.</title>
        <authorList>
            <person name="Bogen C."/>
            <person name="Al-Dilaimi A."/>
            <person name="Albersmeier A."/>
            <person name="Wichmann J."/>
            <person name="Grundmann M."/>
            <person name="Rupp O."/>
            <person name="Lauersen K.J."/>
            <person name="Blifernez-Klassen O."/>
            <person name="Kalinowski J."/>
            <person name="Goesmann A."/>
            <person name="Mussgnug J.H."/>
            <person name="Kruse O."/>
        </authorList>
    </citation>
    <scope>NUCLEOTIDE SEQUENCE [LARGE SCALE GENOMIC DNA]</scope>
    <source>
        <strain evidence="3 4">SAG 48.87</strain>
    </source>
</reference>